<evidence type="ECO:0000256" key="1">
    <source>
        <dbReference type="SAM" id="SignalP"/>
    </source>
</evidence>
<dbReference type="PROSITE" id="PS51257">
    <property type="entry name" value="PROKAR_LIPOPROTEIN"/>
    <property type="match status" value="1"/>
</dbReference>
<dbReference type="Pfam" id="PF14356">
    <property type="entry name" value="DUF4403"/>
    <property type="match status" value="1"/>
</dbReference>
<sequence length="496" mass="53988">MQRSMAIGRIAALAALVAAFALAGCNRDAPAGPPPRAQGTIEVPPQSSVIAVPVTTDLSALRTALEREVPRTLWTIDRKGETCVASERVEVAFVKLKTPKIKCDIVGRVTRGRLTFEGRGQRIVVTVPIHAEVRAQDIAGVLKQETATADARVRAVVDIALNRDWSPRGTVDIQYDWTDPPHIDFLGQRIEFTSKADAKLKSVVARLERTLPREIAKVQLRGEVERLWSKAFTSLQLNESNPPVWMRITPQELQYGGFTLSGKRIELQLGMKARTETFVGDRPTDPPATPLPPLEELDEEPGKLVFFIPVIADYAQLEPVIAEALAKRAQRPFTLPGIGAVDARFGRVEAYGTTGGRLAVGVTFTATPRDRALGAASGTVWLTARPVNAENSREISFRDLEVTGDTDRTGADLLLDLANSPGFSQTIALALAQNFEKDYDDLLVKIGRAIESKREGDLLIRARIEEVQTGRLTAAGQGLYLPVRGTGTASITLAPR</sequence>
<dbReference type="InterPro" id="IPR025515">
    <property type="entry name" value="DUF4403"/>
</dbReference>
<dbReference type="EMBL" id="SDPV01000001">
    <property type="protein sequence ID" value="RXZ66477.1"/>
    <property type="molecule type" value="Genomic_DNA"/>
</dbReference>
<protein>
    <submittedName>
        <fullName evidence="2">DUF4403 family protein</fullName>
    </submittedName>
</protein>
<keyword evidence="3" id="KW-1185">Reference proteome</keyword>
<organism evidence="2 3">
    <name type="scientific">Pelagerythrobacter rhizovicinus</name>
    <dbReference type="NCBI Taxonomy" id="2268576"/>
    <lineage>
        <taxon>Bacteria</taxon>
        <taxon>Pseudomonadati</taxon>
        <taxon>Pseudomonadota</taxon>
        <taxon>Alphaproteobacteria</taxon>
        <taxon>Sphingomonadales</taxon>
        <taxon>Erythrobacteraceae</taxon>
        <taxon>Pelagerythrobacter</taxon>
    </lineage>
</organism>
<dbReference type="AlphaFoldDB" id="A0A4Q2KPM1"/>
<accession>A0A4Q2KPM1</accession>
<keyword evidence="1" id="KW-0732">Signal</keyword>
<dbReference type="OrthoDB" id="1299766at2"/>
<comment type="caution">
    <text evidence="2">The sequence shown here is derived from an EMBL/GenBank/DDBJ whole genome shotgun (WGS) entry which is preliminary data.</text>
</comment>
<gene>
    <name evidence="2" type="ORF">ETX26_07305</name>
</gene>
<feature type="chain" id="PRO_5020776156" evidence="1">
    <location>
        <begin position="24"/>
        <end position="496"/>
    </location>
</feature>
<reference evidence="2 3" key="1">
    <citation type="submission" date="2019-01" db="EMBL/GenBank/DDBJ databases">
        <title>Altererythrobacter rhizovicinus sp. nov., isolated from the rhizosphere soil of Haloxylon ammodendron.</title>
        <authorList>
            <person name="Li H.-P."/>
            <person name="Gou J.-Y."/>
            <person name="Yao D."/>
            <person name="Han Q.-Q."/>
            <person name="Shao K.-Z."/>
            <person name="Zhao Q."/>
            <person name="Zhang J.-L."/>
        </authorList>
    </citation>
    <scope>NUCLEOTIDE SEQUENCE [LARGE SCALE GENOMIC DNA]</scope>
    <source>
        <strain evidence="2 3">AY-3R</strain>
    </source>
</reference>
<name>A0A4Q2KPM1_9SPHN</name>
<evidence type="ECO:0000313" key="3">
    <source>
        <dbReference type="Proteomes" id="UP000293623"/>
    </source>
</evidence>
<proteinExistence type="predicted"/>
<feature type="signal peptide" evidence="1">
    <location>
        <begin position="1"/>
        <end position="23"/>
    </location>
</feature>
<dbReference type="Proteomes" id="UP000293623">
    <property type="component" value="Unassembled WGS sequence"/>
</dbReference>
<evidence type="ECO:0000313" key="2">
    <source>
        <dbReference type="EMBL" id="RXZ66477.1"/>
    </source>
</evidence>